<evidence type="ECO:0000313" key="2">
    <source>
        <dbReference type="EMBL" id="KJB66148.1"/>
    </source>
</evidence>
<dbReference type="PANTHER" id="PTHR33054:SF9">
    <property type="entry name" value="CCHC-TYPE DOMAIN-CONTAINING PROTEIN"/>
    <property type="match status" value="1"/>
</dbReference>
<evidence type="ECO:0000313" key="3">
    <source>
        <dbReference type="Proteomes" id="UP000032304"/>
    </source>
</evidence>
<dbReference type="Pfam" id="PF22909">
    <property type="entry name" value="Caulimovir_coat_dom"/>
    <property type="match status" value="1"/>
</dbReference>
<reference evidence="2 3" key="1">
    <citation type="journal article" date="2012" name="Nature">
        <title>Repeated polyploidization of Gossypium genomes and the evolution of spinnable cotton fibres.</title>
        <authorList>
            <person name="Paterson A.H."/>
            <person name="Wendel J.F."/>
            <person name="Gundlach H."/>
            <person name="Guo H."/>
            <person name="Jenkins J."/>
            <person name="Jin D."/>
            <person name="Llewellyn D."/>
            <person name="Showmaker K.C."/>
            <person name="Shu S."/>
            <person name="Udall J."/>
            <person name="Yoo M.J."/>
            <person name="Byers R."/>
            <person name="Chen W."/>
            <person name="Doron-Faigenboim A."/>
            <person name="Duke M.V."/>
            <person name="Gong L."/>
            <person name="Grimwood J."/>
            <person name="Grover C."/>
            <person name="Grupp K."/>
            <person name="Hu G."/>
            <person name="Lee T.H."/>
            <person name="Li J."/>
            <person name="Lin L."/>
            <person name="Liu T."/>
            <person name="Marler B.S."/>
            <person name="Page J.T."/>
            <person name="Roberts A.W."/>
            <person name="Romanel E."/>
            <person name="Sanders W.S."/>
            <person name="Szadkowski E."/>
            <person name="Tan X."/>
            <person name="Tang H."/>
            <person name="Xu C."/>
            <person name="Wang J."/>
            <person name="Wang Z."/>
            <person name="Zhang D."/>
            <person name="Zhang L."/>
            <person name="Ashrafi H."/>
            <person name="Bedon F."/>
            <person name="Bowers J.E."/>
            <person name="Brubaker C.L."/>
            <person name="Chee P.W."/>
            <person name="Das S."/>
            <person name="Gingle A.R."/>
            <person name="Haigler C.H."/>
            <person name="Harker D."/>
            <person name="Hoffmann L.V."/>
            <person name="Hovav R."/>
            <person name="Jones D.C."/>
            <person name="Lemke C."/>
            <person name="Mansoor S."/>
            <person name="ur Rahman M."/>
            <person name="Rainville L.N."/>
            <person name="Rambani A."/>
            <person name="Reddy U.K."/>
            <person name="Rong J.K."/>
            <person name="Saranga Y."/>
            <person name="Scheffler B.E."/>
            <person name="Scheffler J.A."/>
            <person name="Stelly D.M."/>
            <person name="Triplett B.A."/>
            <person name="Van Deynze A."/>
            <person name="Vaslin M.F."/>
            <person name="Waghmare V.N."/>
            <person name="Walford S.A."/>
            <person name="Wright R.J."/>
            <person name="Zaki E.A."/>
            <person name="Zhang T."/>
            <person name="Dennis E.S."/>
            <person name="Mayer K.F."/>
            <person name="Peterson D.G."/>
            <person name="Rokhsar D.S."/>
            <person name="Wang X."/>
            <person name="Schmutz J."/>
        </authorList>
    </citation>
    <scope>NUCLEOTIDE SEQUENCE [LARGE SCALE GENOMIC DNA]</scope>
</reference>
<sequence length="301" mass="35501">MRALDAREQISSKDVKMIVEQNNYTNISLHIIGKQLDYIENLVESQPIRKEPVKERIEKSSKELIFTPYEIPKPFQKTQNDFLIEIQNRLDALESYKSELIAPDTLIQAQHSVNTLHQSSQSDSDQLDEQQINKMVWKEPKRLYYPKITAPNLNIEEKPVFQNKYNANTNYEWNIDGMSEYSILSLLQQMKMVKNVYKTQNQNRLISDEQGREIQDAVAILIFSIFKHFIGDPSHLKDRNSELLSNLKCKKLTDFKWYKYVFMTRVMQRSDNQQPFWKEKFLAGLPTLLGEKVGNQIRENY</sequence>
<protein>
    <recommendedName>
        <fullName evidence="1">DUF7746 domain-containing protein</fullName>
    </recommendedName>
</protein>
<dbReference type="Pfam" id="PF24925">
    <property type="entry name" value="DUF7746"/>
    <property type="match status" value="1"/>
</dbReference>
<accession>A0A0D2SRY0</accession>
<feature type="domain" description="DUF7746" evidence="1">
    <location>
        <begin position="165"/>
        <end position="203"/>
    </location>
</feature>
<keyword evidence="3" id="KW-1185">Reference proteome</keyword>
<name>A0A0D2SRY0_GOSRA</name>
<dbReference type="EMBL" id="CM001749">
    <property type="protein sequence ID" value="KJB66148.1"/>
    <property type="molecule type" value="Genomic_DNA"/>
</dbReference>
<dbReference type="InterPro" id="IPR056648">
    <property type="entry name" value="DUF7746"/>
</dbReference>
<organism evidence="2 3">
    <name type="scientific">Gossypium raimondii</name>
    <name type="common">Peruvian cotton</name>
    <name type="synonym">Gossypium klotzschianum subsp. raimondii</name>
    <dbReference type="NCBI Taxonomy" id="29730"/>
    <lineage>
        <taxon>Eukaryota</taxon>
        <taxon>Viridiplantae</taxon>
        <taxon>Streptophyta</taxon>
        <taxon>Embryophyta</taxon>
        <taxon>Tracheophyta</taxon>
        <taxon>Spermatophyta</taxon>
        <taxon>Magnoliopsida</taxon>
        <taxon>eudicotyledons</taxon>
        <taxon>Gunneridae</taxon>
        <taxon>Pentapetalae</taxon>
        <taxon>rosids</taxon>
        <taxon>malvids</taxon>
        <taxon>Malvales</taxon>
        <taxon>Malvaceae</taxon>
        <taxon>Malvoideae</taxon>
        <taxon>Gossypium</taxon>
    </lineage>
</organism>
<gene>
    <name evidence="2" type="ORF">B456_010G130200</name>
</gene>
<dbReference type="Proteomes" id="UP000032304">
    <property type="component" value="Chromosome 10"/>
</dbReference>
<dbReference type="Gramene" id="KJB66148">
    <property type="protein sequence ID" value="KJB66148"/>
    <property type="gene ID" value="B456_010G130200"/>
</dbReference>
<proteinExistence type="predicted"/>
<evidence type="ECO:0000259" key="1">
    <source>
        <dbReference type="Pfam" id="PF24925"/>
    </source>
</evidence>
<dbReference type="AlphaFoldDB" id="A0A0D2SRY0"/>
<dbReference type="OMA" id="GHAIANQ"/>
<dbReference type="eggNOG" id="ENOG502QWP8">
    <property type="taxonomic scope" value="Eukaryota"/>
</dbReference>
<dbReference type="PANTHER" id="PTHR33054">
    <property type="entry name" value="CCHC-TYPE DOMAIN-CONTAINING PROTEIN"/>
    <property type="match status" value="1"/>
</dbReference>